<evidence type="ECO:0000259" key="4">
    <source>
        <dbReference type="PROSITE" id="PS50887"/>
    </source>
</evidence>
<dbReference type="Pfam" id="PF00990">
    <property type="entry name" value="GGDEF"/>
    <property type="match status" value="1"/>
</dbReference>
<dbReference type="Proteomes" id="UP001570417">
    <property type="component" value="Unassembled WGS sequence"/>
</dbReference>
<dbReference type="PROSITE" id="PS50887">
    <property type="entry name" value="GGDEF"/>
    <property type="match status" value="1"/>
</dbReference>
<dbReference type="RefSeq" id="WP_372267789.1">
    <property type="nucleotide sequence ID" value="NZ_JBFRUW010000078.1"/>
</dbReference>
<gene>
    <name evidence="5" type="ORF">AB4566_19010</name>
</gene>
<dbReference type="Gene3D" id="3.30.70.270">
    <property type="match status" value="1"/>
</dbReference>
<dbReference type="EMBL" id="JBFRUW010000078">
    <property type="protein sequence ID" value="MFA0570361.1"/>
    <property type="molecule type" value="Genomic_DNA"/>
</dbReference>
<dbReference type="InterPro" id="IPR029787">
    <property type="entry name" value="Nucleotide_cyclase"/>
</dbReference>
<dbReference type="PANTHER" id="PTHR45138:SF9">
    <property type="entry name" value="DIGUANYLATE CYCLASE DGCM-RELATED"/>
    <property type="match status" value="1"/>
</dbReference>
<sequence length="495" mass="55788">MKVQRHFSLRFVLGFPLIFAIAVFVFTVKSHINIVNRGIDNEYQRIEEAIQRTTKVIGALDYSFTNQYKSGKVLYLDHQQRVVDGVCQIWPIDALLLAKGKALEIPSVDIDYMVVGSEEMCDTSSALYKSASEKISFAPILSFLFDIDEYHDSVYFIHKSGYVISSPESVALSLTKSLLSTIKARPYWQLTANNPDKVTLSGPSLSMIGEATGKQISMTIPVFFQAEHQGMLAVSIDSERLLNAKDDNLSGRFSIINYTSKPFPPNAIRTHKIDIEGIVSNHALYYELNYTGELKSFLYSEKNSLIMILIISLFLMTFLFYINSNVESDYFKELAAKDPMTGLLNRRGLEAFWATEKHSQQFVLVVFDIDDFKSVNDTYGHDKGDEVIRFMAKSLKNSVRNSDVAARFGGEEFVVYLRGDNTEQMHKTLERVKKQMCEDSTSVLPDGFTISGGVYSSNKAEEGNLETLGDFEEIFKVADEKLYSAKNSGKNSIVF</sequence>
<dbReference type="InterPro" id="IPR050469">
    <property type="entry name" value="Diguanylate_Cyclase"/>
</dbReference>
<feature type="domain" description="GGDEF" evidence="4">
    <location>
        <begin position="360"/>
        <end position="495"/>
    </location>
</feature>
<dbReference type="EC" id="2.7.7.65" evidence="1"/>
<proteinExistence type="predicted"/>
<dbReference type="NCBIfam" id="TIGR00254">
    <property type="entry name" value="GGDEF"/>
    <property type="match status" value="1"/>
</dbReference>
<comment type="catalytic activity">
    <reaction evidence="2">
        <text>2 GTP = 3',3'-c-di-GMP + 2 diphosphate</text>
        <dbReference type="Rhea" id="RHEA:24898"/>
        <dbReference type="ChEBI" id="CHEBI:33019"/>
        <dbReference type="ChEBI" id="CHEBI:37565"/>
        <dbReference type="ChEBI" id="CHEBI:58805"/>
        <dbReference type="EC" id="2.7.7.65"/>
    </reaction>
</comment>
<protein>
    <recommendedName>
        <fullName evidence="1">diguanylate cyclase</fullName>
        <ecNumber evidence="1">2.7.7.65</ecNumber>
    </recommendedName>
</protein>
<name>A0ABV4NG68_9VIBR</name>
<organism evidence="5 6">
    <name type="scientific">Vibrio gallaecicus</name>
    <dbReference type="NCBI Taxonomy" id="552386"/>
    <lineage>
        <taxon>Bacteria</taxon>
        <taxon>Pseudomonadati</taxon>
        <taxon>Pseudomonadota</taxon>
        <taxon>Gammaproteobacteria</taxon>
        <taxon>Vibrionales</taxon>
        <taxon>Vibrionaceae</taxon>
        <taxon>Vibrio</taxon>
    </lineage>
</organism>
<feature type="transmembrane region" description="Helical" evidence="3">
    <location>
        <begin position="7"/>
        <end position="28"/>
    </location>
</feature>
<evidence type="ECO:0000313" key="6">
    <source>
        <dbReference type="Proteomes" id="UP001570417"/>
    </source>
</evidence>
<dbReference type="SMART" id="SM00267">
    <property type="entry name" value="GGDEF"/>
    <property type="match status" value="1"/>
</dbReference>
<accession>A0ABV4NG68</accession>
<dbReference type="PANTHER" id="PTHR45138">
    <property type="entry name" value="REGULATORY COMPONENTS OF SENSORY TRANSDUCTION SYSTEM"/>
    <property type="match status" value="1"/>
</dbReference>
<dbReference type="SUPFAM" id="SSF55073">
    <property type="entry name" value="Nucleotide cyclase"/>
    <property type="match status" value="1"/>
</dbReference>
<dbReference type="CDD" id="cd01949">
    <property type="entry name" value="GGDEF"/>
    <property type="match status" value="1"/>
</dbReference>
<evidence type="ECO:0000256" key="3">
    <source>
        <dbReference type="SAM" id="Phobius"/>
    </source>
</evidence>
<evidence type="ECO:0000313" key="5">
    <source>
        <dbReference type="EMBL" id="MFA0570361.1"/>
    </source>
</evidence>
<dbReference type="InterPro" id="IPR000160">
    <property type="entry name" value="GGDEF_dom"/>
</dbReference>
<feature type="transmembrane region" description="Helical" evidence="3">
    <location>
        <begin position="304"/>
        <end position="322"/>
    </location>
</feature>
<reference evidence="5 6" key="1">
    <citation type="journal article" date="2024" name="ISME J.">
        <title>Tailless and filamentous prophages are predominant in marine Vibrio.</title>
        <authorList>
            <person name="Steensen K."/>
            <person name="Seneca J."/>
            <person name="Bartlau N."/>
            <person name="Yu X.A."/>
            <person name="Hussain F.A."/>
            <person name="Polz M.F."/>
        </authorList>
    </citation>
    <scope>NUCLEOTIDE SEQUENCE [LARGE SCALE GENOMIC DNA]</scope>
    <source>
        <strain evidence="5 6">10N.222.51.A1</strain>
    </source>
</reference>
<dbReference type="InterPro" id="IPR043128">
    <property type="entry name" value="Rev_trsase/Diguanyl_cyclase"/>
</dbReference>
<evidence type="ECO:0000256" key="1">
    <source>
        <dbReference type="ARBA" id="ARBA00012528"/>
    </source>
</evidence>
<keyword evidence="3" id="KW-0472">Membrane</keyword>
<evidence type="ECO:0000256" key="2">
    <source>
        <dbReference type="ARBA" id="ARBA00034247"/>
    </source>
</evidence>
<comment type="caution">
    <text evidence="5">The sequence shown here is derived from an EMBL/GenBank/DDBJ whole genome shotgun (WGS) entry which is preliminary data.</text>
</comment>
<keyword evidence="6" id="KW-1185">Reference proteome</keyword>
<keyword evidence="3" id="KW-0812">Transmembrane</keyword>
<keyword evidence="3" id="KW-1133">Transmembrane helix</keyword>